<organism evidence="1 2">
    <name type="scientific">Plakobranchus ocellatus</name>
    <dbReference type="NCBI Taxonomy" id="259542"/>
    <lineage>
        <taxon>Eukaryota</taxon>
        <taxon>Metazoa</taxon>
        <taxon>Spiralia</taxon>
        <taxon>Lophotrochozoa</taxon>
        <taxon>Mollusca</taxon>
        <taxon>Gastropoda</taxon>
        <taxon>Heterobranchia</taxon>
        <taxon>Euthyneura</taxon>
        <taxon>Panpulmonata</taxon>
        <taxon>Sacoglossa</taxon>
        <taxon>Placobranchoidea</taxon>
        <taxon>Plakobranchidae</taxon>
        <taxon>Plakobranchus</taxon>
    </lineage>
</organism>
<accession>A0AAV3YH99</accession>
<gene>
    <name evidence="1" type="ORF">PoB_000831200</name>
</gene>
<name>A0AAV3YH99_9GAST</name>
<keyword evidence="1" id="KW-0695">RNA-directed DNA polymerase</keyword>
<keyword evidence="1" id="KW-0548">Nucleotidyltransferase</keyword>
<evidence type="ECO:0000313" key="1">
    <source>
        <dbReference type="EMBL" id="GFN81806.1"/>
    </source>
</evidence>
<dbReference type="GO" id="GO:0003964">
    <property type="term" value="F:RNA-directed DNA polymerase activity"/>
    <property type="evidence" value="ECO:0007669"/>
    <property type="project" value="UniProtKB-KW"/>
</dbReference>
<comment type="caution">
    <text evidence="1">The sequence shown here is derived from an EMBL/GenBank/DDBJ whole genome shotgun (WGS) entry which is preliminary data.</text>
</comment>
<dbReference type="EMBL" id="BLXT01000945">
    <property type="protein sequence ID" value="GFN81806.1"/>
    <property type="molecule type" value="Genomic_DNA"/>
</dbReference>
<sequence length="72" mass="8436">MFHAAPPVLKENETRRMLVCLDALMNWSRMSFKPKKSRSLSIRKVKLDEDVYFKVASQVYHQKSAKSPQQPQ</sequence>
<proteinExistence type="predicted"/>
<evidence type="ECO:0000313" key="2">
    <source>
        <dbReference type="Proteomes" id="UP000735302"/>
    </source>
</evidence>
<keyword evidence="2" id="KW-1185">Reference proteome</keyword>
<reference evidence="1 2" key="1">
    <citation type="journal article" date="2021" name="Elife">
        <title>Chloroplast acquisition without the gene transfer in kleptoplastic sea slugs, Plakobranchus ocellatus.</title>
        <authorList>
            <person name="Maeda T."/>
            <person name="Takahashi S."/>
            <person name="Yoshida T."/>
            <person name="Shimamura S."/>
            <person name="Takaki Y."/>
            <person name="Nagai Y."/>
            <person name="Toyoda A."/>
            <person name="Suzuki Y."/>
            <person name="Arimoto A."/>
            <person name="Ishii H."/>
            <person name="Satoh N."/>
            <person name="Nishiyama T."/>
            <person name="Hasebe M."/>
            <person name="Maruyama T."/>
            <person name="Minagawa J."/>
            <person name="Obokata J."/>
            <person name="Shigenobu S."/>
        </authorList>
    </citation>
    <scope>NUCLEOTIDE SEQUENCE [LARGE SCALE GENOMIC DNA]</scope>
</reference>
<dbReference type="Proteomes" id="UP000735302">
    <property type="component" value="Unassembled WGS sequence"/>
</dbReference>
<protein>
    <submittedName>
        <fullName evidence="1">Reverse transcriptase</fullName>
    </submittedName>
</protein>
<keyword evidence="1" id="KW-0808">Transferase</keyword>
<dbReference type="AlphaFoldDB" id="A0AAV3YH99"/>